<dbReference type="AlphaFoldDB" id="A0A1M3T3D8"/>
<evidence type="ECO:0000313" key="4">
    <source>
        <dbReference type="Proteomes" id="UP000184063"/>
    </source>
</evidence>
<name>A0A1M3T3D8_ASPLC</name>
<comment type="similarity">
    <text evidence="1">Belongs to the ustYa family.</text>
</comment>
<protein>
    <submittedName>
        <fullName evidence="3">Uncharacterized protein</fullName>
    </submittedName>
</protein>
<dbReference type="InterPro" id="IPR021765">
    <property type="entry name" value="UstYa-like"/>
</dbReference>
<gene>
    <name evidence="3" type="ORF">ASPFODRAFT_37625</name>
</gene>
<dbReference type="PANTHER" id="PTHR33365">
    <property type="entry name" value="YALI0B05434P"/>
    <property type="match status" value="1"/>
</dbReference>
<accession>A0A1M3T3D8</accession>
<feature type="transmembrane region" description="Helical" evidence="2">
    <location>
        <begin position="53"/>
        <end position="70"/>
    </location>
</feature>
<proteinExistence type="inferred from homology"/>
<dbReference type="PANTHER" id="PTHR33365:SF14">
    <property type="entry name" value="TAT PATHWAY SIGNAL SEQUENCE"/>
    <property type="match status" value="1"/>
</dbReference>
<keyword evidence="2" id="KW-1133">Transmembrane helix</keyword>
<evidence type="ECO:0000256" key="2">
    <source>
        <dbReference type="SAM" id="Phobius"/>
    </source>
</evidence>
<dbReference type="Proteomes" id="UP000184063">
    <property type="component" value="Unassembled WGS sequence"/>
</dbReference>
<dbReference type="EMBL" id="KV878251">
    <property type="protein sequence ID" value="OJZ81267.1"/>
    <property type="molecule type" value="Genomic_DNA"/>
</dbReference>
<sequence>MVYPDRKQYKDLPLSEEDLNTKNTRSSFSSAASARYSHGRTSHIPSTIHRMRWTIVNAILFISGLFFWFSPLSKNMALRRLSDQDKWKATSAYSPILERLDIPKKMITSNSTFYDHEPLPILRVPTGPEADAEWNRIGGNTKLRPIVISSAEVRRIGKDPARAVKIPEELGYGSDAYIAWTEVFHLLHCVDILRQQVYSDYYASGLHGESHLDHRSHASHCLEVLAESIKCTGNTDPILFAWVEGTPWPSPEFHTQHTCRDFETMLDYVNNHGIPEDVFNAMTGPPPGYVPIPEFDI</sequence>
<dbReference type="GO" id="GO:0043386">
    <property type="term" value="P:mycotoxin biosynthetic process"/>
    <property type="evidence" value="ECO:0007669"/>
    <property type="project" value="InterPro"/>
</dbReference>
<dbReference type="VEuPathDB" id="FungiDB:ASPFODRAFT_37625"/>
<evidence type="ECO:0000256" key="1">
    <source>
        <dbReference type="ARBA" id="ARBA00035112"/>
    </source>
</evidence>
<keyword evidence="2" id="KW-0812">Transmembrane</keyword>
<organism evidence="3 4">
    <name type="scientific">Aspergillus luchuensis (strain CBS 106.47)</name>
    <dbReference type="NCBI Taxonomy" id="1137211"/>
    <lineage>
        <taxon>Eukaryota</taxon>
        <taxon>Fungi</taxon>
        <taxon>Dikarya</taxon>
        <taxon>Ascomycota</taxon>
        <taxon>Pezizomycotina</taxon>
        <taxon>Eurotiomycetes</taxon>
        <taxon>Eurotiomycetidae</taxon>
        <taxon>Eurotiales</taxon>
        <taxon>Aspergillaceae</taxon>
        <taxon>Aspergillus</taxon>
        <taxon>Aspergillus subgen. Circumdati</taxon>
    </lineage>
</organism>
<dbReference type="Pfam" id="PF11807">
    <property type="entry name" value="UstYa"/>
    <property type="match status" value="1"/>
</dbReference>
<dbReference type="OrthoDB" id="3687641at2759"/>
<keyword evidence="2" id="KW-0472">Membrane</keyword>
<evidence type="ECO:0000313" key="3">
    <source>
        <dbReference type="EMBL" id="OJZ81267.1"/>
    </source>
</evidence>
<reference evidence="4" key="1">
    <citation type="journal article" date="2017" name="Genome Biol.">
        <title>Comparative genomics reveals high biological diversity and specific adaptations in the industrially and medically important fungal genus Aspergillus.</title>
        <authorList>
            <person name="de Vries R.P."/>
            <person name="Riley R."/>
            <person name="Wiebenga A."/>
            <person name="Aguilar-Osorio G."/>
            <person name="Amillis S."/>
            <person name="Uchima C.A."/>
            <person name="Anderluh G."/>
            <person name="Asadollahi M."/>
            <person name="Askin M."/>
            <person name="Barry K."/>
            <person name="Battaglia E."/>
            <person name="Bayram O."/>
            <person name="Benocci T."/>
            <person name="Braus-Stromeyer S.A."/>
            <person name="Caldana C."/>
            <person name="Canovas D."/>
            <person name="Cerqueira G.C."/>
            <person name="Chen F."/>
            <person name="Chen W."/>
            <person name="Choi C."/>
            <person name="Clum A."/>
            <person name="Dos Santos R.A."/>
            <person name="Damasio A.R."/>
            <person name="Diallinas G."/>
            <person name="Emri T."/>
            <person name="Fekete E."/>
            <person name="Flipphi M."/>
            <person name="Freyberg S."/>
            <person name="Gallo A."/>
            <person name="Gournas C."/>
            <person name="Habgood R."/>
            <person name="Hainaut M."/>
            <person name="Harispe M.L."/>
            <person name="Henrissat B."/>
            <person name="Hilden K.S."/>
            <person name="Hope R."/>
            <person name="Hossain A."/>
            <person name="Karabika E."/>
            <person name="Karaffa L."/>
            <person name="Karanyi Z."/>
            <person name="Krasevec N."/>
            <person name="Kuo A."/>
            <person name="Kusch H."/>
            <person name="LaButti K."/>
            <person name="Lagendijk E.L."/>
            <person name="Lapidus A."/>
            <person name="Levasseur A."/>
            <person name="Lindquist E."/>
            <person name="Lipzen A."/>
            <person name="Logrieco A.F."/>
            <person name="MacCabe A."/>
            <person name="Maekelae M.R."/>
            <person name="Malavazi I."/>
            <person name="Melin P."/>
            <person name="Meyer V."/>
            <person name="Mielnichuk N."/>
            <person name="Miskei M."/>
            <person name="Molnar A.P."/>
            <person name="Mule G."/>
            <person name="Ngan C.Y."/>
            <person name="Orejas M."/>
            <person name="Orosz E."/>
            <person name="Ouedraogo J.P."/>
            <person name="Overkamp K.M."/>
            <person name="Park H.-S."/>
            <person name="Perrone G."/>
            <person name="Piumi F."/>
            <person name="Punt P.J."/>
            <person name="Ram A.F."/>
            <person name="Ramon A."/>
            <person name="Rauscher S."/>
            <person name="Record E."/>
            <person name="Riano-Pachon D.M."/>
            <person name="Robert V."/>
            <person name="Roehrig J."/>
            <person name="Ruller R."/>
            <person name="Salamov A."/>
            <person name="Salih N.S."/>
            <person name="Samson R.A."/>
            <person name="Sandor E."/>
            <person name="Sanguinetti M."/>
            <person name="Schuetze T."/>
            <person name="Sepcic K."/>
            <person name="Shelest E."/>
            <person name="Sherlock G."/>
            <person name="Sophianopoulou V."/>
            <person name="Squina F.M."/>
            <person name="Sun H."/>
            <person name="Susca A."/>
            <person name="Todd R.B."/>
            <person name="Tsang A."/>
            <person name="Unkles S.E."/>
            <person name="van de Wiele N."/>
            <person name="van Rossen-Uffink D."/>
            <person name="Oliveira J.V."/>
            <person name="Vesth T.C."/>
            <person name="Visser J."/>
            <person name="Yu J.-H."/>
            <person name="Zhou M."/>
            <person name="Andersen M.R."/>
            <person name="Archer D.B."/>
            <person name="Baker S.E."/>
            <person name="Benoit I."/>
            <person name="Brakhage A.A."/>
            <person name="Braus G.H."/>
            <person name="Fischer R."/>
            <person name="Frisvad J.C."/>
            <person name="Goldman G.H."/>
            <person name="Houbraken J."/>
            <person name="Oakley B."/>
            <person name="Pocsi I."/>
            <person name="Scazzocchio C."/>
            <person name="Seiboth B."/>
            <person name="vanKuyk P.A."/>
            <person name="Wortman J."/>
            <person name="Dyer P.S."/>
            <person name="Grigoriev I.V."/>
        </authorList>
    </citation>
    <scope>NUCLEOTIDE SEQUENCE [LARGE SCALE GENOMIC DNA]</scope>
    <source>
        <strain evidence="4">CBS 106.47</strain>
    </source>
</reference>